<keyword evidence="2" id="KW-1185">Reference proteome</keyword>
<dbReference type="Proteomes" id="UP001224775">
    <property type="component" value="Unassembled WGS sequence"/>
</dbReference>
<reference evidence="1" key="1">
    <citation type="submission" date="2023-06" db="EMBL/GenBank/DDBJ databases">
        <title>Survivors Of The Sea: Transcriptome response of Skeletonema marinoi to long-term dormancy.</title>
        <authorList>
            <person name="Pinder M.I.M."/>
            <person name="Kourtchenko O."/>
            <person name="Robertson E.K."/>
            <person name="Larsson T."/>
            <person name="Maumus F."/>
            <person name="Osuna-Cruz C.M."/>
            <person name="Vancaester E."/>
            <person name="Stenow R."/>
            <person name="Vandepoele K."/>
            <person name="Ploug H."/>
            <person name="Bruchert V."/>
            <person name="Godhe A."/>
            <person name="Topel M."/>
        </authorList>
    </citation>
    <scope>NUCLEOTIDE SEQUENCE</scope>
    <source>
        <strain evidence="1">R05AC</strain>
    </source>
</reference>
<organism evidence="1 2">
    <name type="scientific">Skeletonema marinoi</name>
    <dbReference type="NCBI Taxonomy" id="267567"/>
    <lineage>
        <taxon>Eukaryota</taxon>
        <taxon>Sar</taxon>
        <taxon>Stramenopiles</taxon>
        <taxon>Ochrophyta</taxon>
        <taxon>Bacillariophyta</taxon>
        <taxon>Coscinodiscophyceae</taxon>
        <taxon>Thalassiosirophycidae</taxon>
        <taxon>Thalassiosirales</taxon>
        <taxon>Skeletonemataceae</taxon>
        <taxon>Skeletonema</taxon>
        <taxon>Skeletonema marinoi-dohrnii complex</taxon>
    </lineage>
</organism>
<gene>
    <name evidence="1" type="ORF">QTG54_014008</name>
</gene>
<dbReference type="PANTHER" id="PTHR31389">
    <property type="entry name" value="LD39211P"/>
    <property type="match status" value="1"/>
</dbReference>
<dbReference type="AlphaFoldDB" id="A0AAD8XXF2"/>
<proteinExistence type="predicted"/>
<protein>
    <submittedName>
        <fullName evidence="1">Uncharacterized protein</fullName>
    </submittedName>
</protein>
<comment type="caution">
    <text evidence="1">The sequence shown here is derived from an EMBL/GenBank/DDBJ whole genome shotgun (WGS) entry which is preliminary data.</text>
</comment>
<dbReference type="EMBL" id="JATAAI010000034">
    <property type="protein sequence ID" value="KAK1735394.1"/>
    <property type="molecule type" value="Genomic_DNA"/>
</dbReference>
<evidence type="ECO:0000313" key="2">
    <source>
        <dbReference type="Proteomes" id="UP001224775"/>
    </source>
</evidence>
<evidence type="ECO:0000313" key="1">
    <source>
        <dbReference type="EMBL" id="KAK1735394.1"/>
    </source>
</evidence>
<name>A0AAD8XXF2_9STRA</name>
<sequence length="393" mass="44944">MQLFSSRPLLVIGALVVLLLVVLNFSLINYTRNIDDLRMKEITSFQSSSNLAVLTAFSKNHMLEGVAMLRSLIAVQFKGPVYIFLMKEVGEDIHWVTEFKEELSKSPLLLHMTDYEVPSDSFNEGTYCFKPTAMGVFLRWNSILQPNESAQVVMWSDASTRFLQNPSIWAKHIVQEEIDFVGRAAEAWNIRKQTHKGTFDYFGLTPEDFNDHPPIAATHFLVNLQREQIRRVLNRWVDCGVLDCRTCMAPIGSSKNDPNGAEDKFGANEYVSHRQDQSVLTLLVTGYMKDQSAEANVKIIGNGEESPYFCLKTRRHRGDIKRHNTEVSQQYYYVGGRGRVMELKQYVRIAMPWDDHVINFAEATGLMPCCVQLNNQKKMVKKIDELLRGSRGF</sequence>
<accession>A0AAD8XXF2</accession>
<dbReference type="PANTHER" id="PTHR31389:SF4">
    <property type="entry name" value="LD39211P"/>
    <property type="match status" value="1"/>
</dbReference>